<keyword evidence="3 4" id="KW-0408">Iron</keyword>
<dbReference type="InterPro" id="IPR003143">
    <property type="entry name" value="Cyt_cd1_C_sf"/>
</dbReference>
<dbReference type="InterPro" id="IPR051200">
    <property type="entry name" value="Host-pathogen_enzymatic-act"/>
</dbReference>
<evidence type="ECO:0000256" key="4">
    <source>
        <dbReference type="PROSITE-ProRule" id="PRU00433"/>
    </source>
</evidence>
<evidence type="ECO:0000256" key="1">
    <source>
        <dbReference type="ARBA" id="ARBA00022617"/>
    </source>
</evidence>
<dbReference type="SUPFAM" id="SSF51004">
    <property type="entry name" value="C-terminal (heme d1) domain of cytochrome cd1-nitrite reductase"/>
    <property type="match status" value="1"/>
</dbReference>
<dbReference type="EMBL" id="BSYI01000035">
    <property type="protein sequence ID" value="GMG84401.1"/>
    <property type="molecule type" value="Genomic_DNA"/>
</dbReference>
<dbReference type="PANTHER" id="PTHR47197">
    <property type="entry name" value="PROTEIN NIRF"/>
    <property type="match status" value="1"/>
</dbReference>
<dbReference type="Proteomes" id="UP001239909">
    <property type="component" value="Unassembled WGS sequence"/>
</dbReference>
<dbReference type="Pfam" id="PF02239">
    <property type="entry name" value="Cytochrom_D1"/>
    <property type="match status" value="1"/>
</dbReference>
<comment type="caution">
    <text evidence="7">The sequence shown here is derived from an EMBL/GenBank/DDBJ whole genome shotgun (WGS) entry which is preliminary data.</text>
</comment>
<dbReference type="CDD" id="cd20777">
    <property type="entry name" value="8prop_heme-binding_NirN"/>
    <property type="match status" value="1"/>
</dbReference>
<keyword evidence="2 4" id="KW-0479">Metal-binding</keyword>
<dbReference type="InterPro" id="IPR011048">
    <property type="entry name" value="Haem_d1_sf"/>
</dbReference>
<proteinExistence type="predicted"/>
<dbReference type="Pfam" id="PF13442">
    <property type="entry name" value="Cytochrome_CBB3"/>
    <property type="match status" value="1"/>
</dbReference>
<evidence type="ECO:0000259" key="6">
    <source>
        <dbReference type="PROSITE" id="PS51007"/>
    </source>
</evidence>
<keyword evidence="8" id="KW-1185">Reference proteome</keyword>
<reference evidence="7 8" key="1">
    <citation type="submission" date="2023-04" db="EMBL/GenBank/DDBJ databases">
        <title>Marinoamorphus aggregata gen. nov., sp. Nov., isolate from tissue of brittle star Ophioplocus japonicus.</title>
        <authorList>
            <person name="Kawano K."/>
            <person name="Sawayama S."/>
            <person name="Nakagawa S."/>
        </authorList>
    </citation>
    <scope>NUCLEOTIDE SEQUENCE [LARGE SCALE GENOMIC DNA]</scope>
    <source>
        <strain evidence="7 8">NKW23</strain>
    </source>
</reference>
<dbReference type="SUPFAM" id="SSF46626">
    <property type="entry name" value="Cytochrome c"/>
    <property type="match status" value="1"/>
</dbReference>
<dbReference type="Gene3D" id="2.140.10.20">
    <property type="entry name" value="C-terminal (heme d1) domain of cytochrome cd1-nitrite reductase"/>
    <property type="match status" value="1"/>
</dbReference>
<feature type="chain" id="PRO_5046422786" evidence="5">
    <location>
        <begin position="25"/>
        <end position="519"/>
    </location>
</feature>
<keyword evidence="1 4" id="KW-0349">Heme</keyword>
<dbReference type="PANTHER" id="PTHR47197:SF3">
    <property type="entry name" value="DIHYDRO-HEME D1 DEHYDROGENASE"/>
    <property type="match status" value="1"/>
</dbReference>
<evidence type="ECO:0000313" key="7">
    <source>
        <dbReference type="EMBL" id="GMG84401.1"/>
    </source>
</evidence>
<evidence type="ECO:0000313" key="8">
    <source>
        <dbReference type="Proteomes" id="UP001239909"/>
    </source>
</evidence>
<accession>A0ABQ6LPF2</accession>
<dbReference type="PROSITE" id="PS51007">
    <property type="entry name" value="CYTC"/>
    <property type="match status" value="1"/>
</dbReference>
<dbReference type="RefSeq" id="WP_285673448.1">
    <property type="nucleotide sequence ID" value="NZ_BSYI01000035.1"/>
</dbReference>
<evidence type="ECO:0000256" key="2">
    <source>
        <dbReference type="ARBA" id="ARBA00022723"/>
    </source>
</evidence>
<evidence type="ECO:0000256" key="3">
    <source>
        <dbReference type="ARBA" id="ARBA00023004"/>
    </source>
</evidence>
<dbReference type="Gene3D" id="1.10.760.10">
    <property type="entry name" value="Cytochrome c-like domain"/>
    <property type="match status" value="1"/>
</dbReference>
<dbReference type="InterPro" id="IPR036909">
    <property type="entry name" value="Cyt_c-like_dom_sf"/>
</dbReference>
<sequence length="519" mass="55802">MSRRISTASRALALSLLLAGSAAADPAALYAAHCAACHGAGRLGADGPALIPETLGRMRGPDVAAVIAGGREATQMPGFADTLGAAEIAALAAHVTAPLAAVPAWGAPEIAASRIASPGYTAPEAPLHGADPLNLFLVVEKGDHHLSILDGDRFERLARLPTPFAVHGGPKFSPDGRFAFVMSRDGWVQKLDLHALAEVARIRAGINSRNIAISRDGKWLAVANYLPRTLTILDAADLTPVRIIDIVARDGSRSRVSAVYQARPRDSFILALKDAPEIWEIATDPAAGPFHEGFVHSHETGMEEALAAERGLFARRRIMVSEPVDDFFFTPDYRNLIGATRDGARAKVVNLTVGREIAALPLPGMPHLGSGISWMRGGRRVLATPHLGEPRISVIDLESWAVVATIETLGPGFFLRSHETSRHVWADVFFGPHRDAIHVIDKETLEIVATLRPEPGQTLAHVEFDRSGAHALASLWEEDGAVIVYDAETLAEIRRLPMRRPSGKYNVWNKITFSDGTSH</sequence>
<feature type="signal peptide" evidence="5">
    <location>
        <begin position="1"/>
        <end position="24"/>
    </location>
</feature>
<evidence type="ECO:0000256" key="5">
    <source>
        <dbReference type="SAM" id="SignalP"/>
    </source>
</evidence>
<dbReference type="InterPro" id="IPR009056">
    <property type="entry name" value="Cyt_c-like_dom"/>
</dbReference>
<gene>
    <name evidence="7" type="ORF">LNKW23_36170</name>
</gene>
<name>A0ABQ6LPF2_9RHOB</name>
<feature type="domain" description="Cytochrome c" evidence="6">
    <location>
        <begin position="21"/>
        <end position="99"/>
    </location>
</feature>
<organism evidence="7 8">
    <name type="scientific">Paralimibaculum aggregatum</name>
    <dbReference type="NCBI Taxonomy" id="3036245"/>
    <lineage>
        <taxon>Bacteria</taxon>
        <taxon>Pseudomonadati</taxon>
        <taxon>Pseudomonadota</taxon>
        <taxon>Alphaproteobacteria</taxon>
        <taxon>Rhodobacterales</taxon>
        <taxon>Paracoccaceae</taxon>
        <taxon>Paralimibaculum</taxon>
    </lineage>
</organism>
<keyword evidence="5" id="KW-0732">Signal</keyword>
<protein>
    <submittedName>
        <fullName evidence="7">Cytochrome D1 domain-containing protein</fullName>
    </submittedName>
</protein>